<dbReference type="GO" id="GO:0051301">
    <property type="term" value="P:cell division"/>
    <property type="evidence" value="ECO:0007669"/>
    <property type="project" value="UniProtKB-KW"/>
</dbReference>
<dbReference type="InterPro" id="IPR050330">
    <property type="entry name" value="Bact_OuterMem_StrucFunc"/>
</dbReference>
<evidence type="ECO:0000256" key="3">
    <source>
        <dbReference type="ARBA" id="ARBA00023136"/>
    </source>
</evidence>
<keyword evidence="3 8" id="KW-0472">Membrane</keyword>
<dbReference type="InterPro" id="IPR006664">
    <property type="entry name" value="OMP_bac"/>
</dbReference>
<feature type="signal peptide" evidence="10">
    <location>
        <begin position="1"/>
        <end position="24"/>
    </location>
</feature>
<keyword evidence="13" id="KW-1185">Reference proteome</keyword>
<feature type="domain" description="OmpA-like" evidence="11">
    <location>
        <begin position="73"/>
        <end position="187"/>
    </location>
</feature>
<evidence type="ECO:0000259" key="11">
    <source>
        <dbReference type="PROSITE" id="PS51123"/>
    </source>
</evidence>
<evidence type="ECO:0000256" key="10">
    <source>
        <dbReference type="SAM" id="SignalP"/>
    </source>
</evidence>
<dbReference type="PANTHER" id="PTHR30329:SF21">
    <property type="entry name" value="LIPOPROTEIN YIAD-RELATED"/>
    <property type="match status" value="1"/>
</dbReference>
<dbReference type="InterPro" id="IPR036737">
    <property type="entry name" value="OmpA-like_sf"/>
</dbReference>
<keyword evidence="6 8" id="KW-0449">Lipoprotein</keyword>
<dbReference type="RefSeq" id="WP_246905205.1">
    <property type="nucleotide sequence ID" value="NZ_JALJRB010000007.1"/>
</dbReference>
<evidence type="ECO:0000256" key="2">
    <source>
        <dbReference type="ARBA" id="ARBA00022729"/>
    </source>
</evidence>
<evidence type="ECO:0000256" key="8">
    <source>
        <dbReference type="HAMAP-Rule" id="MF_02204"/>
    </source>
</evidence>
<keyword evidence="4 8" id="KW-0564">Palmitate</keyword>
<feature type="coiled-coil region" evidence="9">
    <location>
        <begin position="48"/>
        <end position="77"/>
    </location>
</feature>
<dbReference type="Proteomes" id="UP001165427">
    <property type="component" value="Unassembled WGS sequence"/>
</dbReference>
<dbReference type="InterPro" id="IPR014169">
    <property type="entry name" value="Pal_lipo_C"/>
</dbReference>
<dbReference type="CDD" id="cd07185">
    <property type="entry name" value="OmpA_C-like"/>
    <property type="match status" value="1"/>
</dbReference>
<evidence type="ECO:0000313" key="12">
    <source>
        <dbReference type="EMBL" id="MCJ8500534.1"/>
    </source>
</evidence>
<keyword evidence="2 8" id="KW-0732">Signal</keyword>
<comment type="subcellular location">
    <subcellularLocation>
        <location evidence="8">Cell outer membrane</location>
        <topology evidence="8">Lipid-anchor</topology>
    </subcellularLocation>
</comment>
<evidence type="ECO:0000313" key="13">
    <source>
        <dbReference type="Proteomes" id="UP001165427"/>
    </source>
</evidence>
<feature type="chain" id="PRO_5041300619" description="Peptidoglycan-associated lipoprotein" evidence="10">
    <location>
        <begin position="25"/>
        <end position="187"/>
    </location>
</feature>
<name>A0AA41UIW3_9BACT</name>
<dbReference type="HAMAP" id="MF_02204">
    <property type="entry name" value="Pal"/>
    <property type="match status" value="1"/>
</dbReference>
<dbReference type="GO" id="GO:0009279">
    <property type="term" value="C:cell outer membrane"/>
    <property type="evidence" value="ECO:0007669"/>
    <property type="project" value="UniProtKB-SubCell"/>
</dbReference>
<evidence type="ECO:0000256" key="7">
    <source>
        <dbReference type="ARBA" id="ARBA00023306"/>
    </source>
</evidence>
<dbReference type="AlphaFoldDB" id="A0AA41UIW3"/>
<keyword evidence="7" id="KW-0131">Cell cycle</keyword>
<comment type="caution">
    <text evidence="12">The sequence shown here is derived from an EMBL/GenBank/DDBJ whole genome shotgun (WGS) entry which is preliminary data.</text>
</comment>
<keyword evidence="9" id="KW-0175">Coiled coil</keyword>
<keyword evidence="5 8" id="KW-0998">Cell outer membrane</keyword>
<evidence type="ECO:0000256" key="4">
    <source>
        <dbReference type="ARBA" id="ARBA00023139"/>
    </source>
</evidence>
<dbReference type="InterPro" id="IPR039001">
    <property type="entry name" value="Pal"/>
</dbReference>
<evidence type="ECO:0000256" key="5">
    <source>
        <dbReference type="ARBA" id="ARBA00023237"/>
    </source>
</evidence>
<evidence type="ECO:0000256" key="6">
    <source>
        <dbReference type="ARBA" id="ARBA00023288"/>
    </source>
</evidence>
<evidence type="ECO:0000256" key="9">
    <source>
        <dbReference type="SAM" id="Coils"/>
    </source>
</evidence>
<dbReference type="EMBL" id="JALJRB010000007">
    <property type="protein sequence ID" value="MCJ8500534.1"/>
    <property type="molecule type" value="Genomic_DNA"/>
</dbReference>
<dbReference type="SUPFAM" id="SSF103088">
    <property type="entry name" value="OmpA-like"/>
    <property type="match status" value="1"/>
</dbReference>
<dbReference type="Gene3D" id="3.30.1330.60">
    <property type="entry name" value="OmpA-like domain"/>
    <property type="match status" value="1"/>
</dbReference>
<reference evidence="12" key="1">
    <citation type="submission" date="2022-04" db="EMBL/GenBank/DDBJ databases">
        <title>Desulfatitalea alkaliphila sp. nov., a novel anaerobic sulfate-reducing bacterium isolated from terrestrial mud volcano, Taman Peninsula, Russia.</title>
        <authorList>
            <person name="Khomyakova M.A."/>
            <person name="Merkel A.Y."/>
            <person name="Slobodkin A.I."/>
        </authorList>
    </citation>
    <scope>NUCLEOTIDE SEQUENCE</scope>
    <source>
        <strain evidence="12">M08but</strain>
    </source>
</reference>
<dbReference type="PRINTS" id="PR01021">
    <property type="entry name" value="OMPADOMAIN"/>
</dbReference>
<organism evidence="12 13">
    <name type="scientific">Desulfatitalea alkaliphila</name>
    <dbReference type="NCBI Taxonomy" id="2929485"/>
    <lineage>
        <taxon>Bacteria</taxon>
        <taxon>Pseudomonadati</taxon>
        <taxon>Thermodesulfobacteriota</taxon>
        <taxon>Desulfobacteria</taxon>
        <taxon>Desulfobacterales</taxon>
        <taxon>Desulfosarcinaceae</taxon>
        <taxon>Desulfatitalea</taxon>
    </lineage>
</organism>
<proteinExistence type="inferred from homology"/>
<dbReference type="InterPro" id="IPR006665">
    <property type="entry name" value="OmpA-like"/>
</dbReference>
<protein>
    <recommendedName>
        <fullName evidence="8">Peptidoglycan-associated lipoprotein</fullName>
        <shortName evidence="8">PAL</shortName>
    </recommendedName>
</protein>
<dbReference type="PANTHER" id="PTHR30329">
    <property type="entry name" value="STATOR ELEMENT OF FLAGELLAR MOTOR COMPLEX"/>
    <property type="match status" value="1"/>
</dbReference>
<dbReference type="PROSITE" id="PS51123">
    <property type="entry name" value="OMPA_2"/>
    <property type="match status" value="1"/>
</dbReference>
<evidence type="ECO:0000256" key="1">
    <source>
        <dbReference type="ARBA" id="ARBA00022618"/>
    </source>
</evidence>
<dbReference type="PROSITE" id="PS51257">
    <property type="entry name" value="PROKAR_LIPOPROTEIN"/>
    <property type="match status" value="1"/>
</dbReference>
<comment type="similarity">
    <text evidence="8">Belongs to the Pal lipoprotein family.</text>
</comment>
<dbReference type="NCBIfam" id="TIGR02802">
    <property type="entry name" value="Pal_lipo"/>
    <property type="match status" value="1"/>
</dbReference>
<sequence>MKSKNWLALALAMVLAVTFLTVSCAKKAVEAEPAPAPAPTVTTPTDAERQAAEAAERARLEEERLRAEAAAAQAAKAAFVNENVHFDFDSSALTPRAQQVLRAKAEYLRANSALRVVIEGHCDERGTAAYNMALGERRADSAKAFLVNLGIAENRIGTISYGEERPIDPRSNEEAWAKNRRAQFVIR</sequence>
<keyword evidence="1" id="KW-0132">Cell division</keyword>
<gene>
    <name evidence="8 12" type="primary">pal</name>
    <name evidence="12" type="ORF">MRX98_08115</name>
</gene>
<dbReference type="Pfam" id="PF00691">
    <property type="entry name" value="OmpA"/>
    <property type="match status" value="1"/>
</dbReference>
<accession>A0AA41UIW3</accession>